<accession>A0ABV8QN15</accession>
<dbReference type="Proteomes" id="UP001595798">
    <property type="component" value="Unassembled WGS sequence"/>
</dbReference>
<protein>
    <submittedName>
        <fullName evidence="1">Uncharacterized protein</fullName>
    </submittedName>
</protein>
<dbReference type="EMBL" id="JBHSDI010000063">
    <property type="protein sequence ID" value="MFC4261098.1"/>
    <property type="molecule type" value="Genomic_DNA"/>
</dbReference>
<sequence>MTSATSFSHAFSERMQALGLPVAPEPFEHFSQAVSNASQMAAVVGLLGDQSSVTELVRRTLGLEKLMVAANYNARAYTAGVISCLAFASGQVRTGGSPMADLFRFTFQHQLQFPGWQLVFMMNPALTDPASQIPHAFGNRARQAA</sequence>
<name>A0ABV8QN15_9GAMM</name>
<keyword evidence="2" id="KW-1185">Reference proteome</keyword>
<reference evidence="2" key="1">
    <citation type="journal article" date="2019" name="Int. J. Syst. Evol. Microbiol.">
        <title>The Global Catalogue of Microorganisms (GCM) 10K type strain sequencing project: providing services to taxonomists for standard genome sequencing and annotation.</title>
        <authorList>
            <consortium name="The Broad Institute Genomics Platform"/>
            <consortium name="The Broad Institute Genome Sequencing Center for Infectious Disease"/>
            <person name="Wu L."/>
            <person name="Ma J."/>
        </authorList>
    </citation>
    <scope>NUCLEOTIDE SEQUENCE [LARGE SCALE GENOMIC DNA]</scope>
    <source>
        <strain evidence="2">CECT 7297</strain>
    </source>
</reference>
<evidence type="ECO:0000313" key="1">
    <source>
        <dbReference type="EMBL" id="MFC4261098.1"/>
    </source>
</evidence>
<gene>
    <name evidence="1" type="ORF">ACFOZ5_18920</name>
</gene>
<proteinExistence type="predicted"/>
<organism evidence="1 2">
    <name type="scientific">Marinobacter lacisalsi</name>
    <dbReference type="NCBI Taxonomy" id="475979"/>
    <lineage>
        <taxon>Bacteria</taxon>
        <taxon>Pseudomonadati</taxon>
        <taxon>Pseudomonadota</taxon>
        <taxon>Gammaproteobacteria</taxon>
        <taxon>Pseudomonadales</taxon>
        <taxon>Marinobacteraceae</taxon>
        <taxon>Marinobacter</taxon>
    </lineage>
</organism>
<comment type="caution">
    <text evidence="1">The sequence shown here is derived from an EMBL/GenBank/DDBJ whole genome shotgun (WGS) entry which is preliminary data.</text>
</comment>
<evidence type="ECO:0000313" key="2">
    <source>
        <dbReference type="Proteomes" id="UP001595798"/>
    </source>
</evidence>
<dbReference type="RefSeq" id="WP_379890292.1">
    <property type="nucleotide sequence ID" value="NZ_JBHSDI010000063.1"/>
</dbReference>